<keyword evidence="1" id="KW-1133">Transmembrane helix</keyword>
<dbReference type="Pfam" id="PF09578">
    <property type="entry name" value="Spore_YabQ"/>
    <property type="match status" value="1"/>
</dbReference>
<sequence>MPLDTNIQFSIILYALLAGILTGLMFDLYRIIRGSKIPKAIIVVEDTLFWILAAMVIFTFLLYTNYAFLGVYVYAFMLISLGLYMKFVSNKCIRFELEVVNGVGKAFRVIFKNIIYPFKIIFYNITGKNN</sequence>
<reference evidence="2 3" key="1">
    <citation type="journal article" date="2021" name="Sci. Rep.">
        <title>The distribution of antibiotic resistance genes in chicken gut microbiota commensals.</title>
        <authorList>
            <person name="Juricova H."/>
            <person name="Matiasovicova J."/>
            <person name="Kubasova T."/>
            <person name="Cejkova D."/>
            <person name="Rychlik I."/>
        </authorList>
    </citation>
    <scope>NUCLEOTIDE SEQUENCE [LARGE SCALE GENOMIC DNA]</scope>
    <source>
        <strain evidence="2 3">An435</strain>
    </source>
</reference>
<name>A0ABS2FG65_9CLOT</name>
<feature type="transmembrane region" description="Helical" evidence="1">
    <location>
        <begin position="40"/>
        <end position="60"/>
    </location>
</feature>
<protein>
    <submittedName>
        <fullName evidence="2">Spore cortex biosynthesis protein YabQ</fullName>
    </submittedName>
</protein>
<dbReference type="NCBIfam" id="TIGR02893">
    <property type="entry name" value="spore_yabQ"/>
    <property type="match status" value="1"/>
</dbReference>
<evidence type="ECO:0000313" key="3">
    <source>
        <dbReference type="Proteomes" id="UP000767334"/>
    </source>
</evidence>
<dbReference type="EMBL" id="JACJLL010000049">
    <property type="protein sequence ID" value="MBM6819503.1"/>
    <property type="molecule type" value="Genomic_DNA"/>
</dbReference>
<keyword evidence="3" id="KW-1185">Reference proteome</keyword>
<evidence type="ECO:0000313" key="2">
    <source>
        <dbReference type="EMBL" id="MBM6819503.1"/>
    </source>
</evidence>
<comment type="caution">
    <text evidence="2">The sequence shown here is derived from an EMBL/GenBank/DDBJ whole genome shotgun (WGS) entry which is preliminary data.</text>
</comment>
<keyword evidence="1" id="KW-0812">Transmembrane</keyword>
<feature type="transmembrane region" description="Helical" evidence="1">
    <location>
        <begin position="66"/>
        <end position="85"/>
    </location>
</feature>
<feature type="transmembrane region" description="Helical" evidence="1">
    <location>
        <begin position="6"/>
        <end position="28"/>
    </location>
</feature>
<accession>A0ABS2FG65</accession>
<proteinExistence type="predicted"/>
<dbReference type="InterPro" id="IPR019074">
    <property type="entry name" value="YabQ"/>
</dbReference>
<dbReference type="Proteomes" id="UP000767334">
    <property type="component" value="Unassembled WGS sequence"/>
</dbReference>
<gene>
    <name evidence="2" type="primary">yabQ</name>
    <name evidence="2" type="ORF">H6A19_09180</name>
</gene>
<dbReference type="RefSeq" id="WP_148323361.1">
    <property type="nucleotide sequence ID" value="NZ_JACJLL010000049.1"/>
</dbReference>
<evidence type="ECO:0000256" key="1">
    <source>
        <dbReference type="SAM" id="Phobius"/>
    </source>
</evidence>
<keyword evidence="1" id="KW-0472">Membrane</keyword>
<organism evidence="2 3">
    <name type="scientific">Clostridium saudiense</name>
    <dbReference type="NCBI Taxonomy" id="1414720"/>
    <lineage>
        <taxon>Bacteria</taxon>
        <taxon>Bacillati</taxon>
        <taxon>Bacillota</taxon>
        <taxon>Clostridia</taxon>
        <taxon>Eubacteriales</taxon>
        <taxon>Clostridiaceae</taxon>
        <taxon>Clostridium</taxon>
    </lineage>
</organism>